<dbReference type="Proteomes" id="UP000219642">
    <property type="component" value="Unassembled WGS sequence"/>
</dbReference>
<comment type="caution">
    <text evidence="1">The sequence shown here is derived from an EMBL/GenBank/DDBJ whole genome shotgun (WGS) entry which is preliminary data.</text>
</comment>
<evidence type="ECO:0000313" key="2">
    <source>
        <dbReference type="Proteomes" id="UP000219642"/>
    </source>
</evidence>
<gene>
    <name evidence="1" type="ORF">BK796_04355</name>
</gene>
<organism evidence="1 2">
    <name type="scientific">Kosakonia pseudosacchari</name>
    <dbReference type="NCBI Taxonomy" id="1646340"/>
    <lineage>
        <taxon>Bacteria</taxon>
        <taxon>Pseudomonadati</taxon>
        <taxon>Pseudomonadota</taxon>
        <taxon>Gammaproteobacteria</taxon>
        <taxon>Enterobacterales</taxon>
        <taxon>Enterobacteriaceae</taxon>
        <taxon>Kosakonia</taxon>
    </lineage>
</organism>
<name>A0ABX4IU22_9ENTR</name>
<evidence type="ECO:0000313" key="1">
    <source>
        <dbReference type="EMBL" id="PDO89399.1"/>
    </source>
</evidence>
<sequence>MSPNGELYFRDWFRNDFSQEKIDLQHLFIHEMTHVWQRERGMQVRLRGLFSWNADYGYCLDGRKLAQYPLEQQAQIVADNFVLETYGLGNWIELKTSKTVTSRNIVQHEADLKALYRVALRNFPNGL</sequence>
<proteinExistence type="predicted"/>
<keyword evidence="2" id="KW-1185">Reference proteome</keyword>
<reference evidence="1 2" key="1">
    <citation type="submission" date="2017-06" db="EMBL/GenBank/DDBJ databases">
        <title>Draft genome sequence of nitrogen-fixing Kosakonia pseudosacchari strain NN143 isolated from sugarcane roots.</title>
        <authorList>
            <person name="Li Y."/>
            <person name="Li S."/>
            <person name="Lin L."/>
            <person name="Wu X."/>
            <person name="Yang L."/>
            <person name="Li Y."/>
            <person name="An Q."/>
        </authorList>
    </citation>
    <scope>NUCLEOTIDE SEQUENCE [LARGE SCALE GENOMIC DNA]</scope>
    <source>
        <strain evidence="1 2">NN143</strain>
    </source>
</reference>
<dbReference type="EMBL" id="NITV01000002">
    <property type="protein sequence ID" value="PDO89399.1"/>
    <property type="molecule type" value="Genomic_DNA"/>
</dbReference>
<accession>A0ABX4IU22</accession>
<protein>
    <submittedName>
        <fullName evidence="1">Type VI secretion protein</fullName>
    </submittedName>
</protein>